<dbReference type="InterPro" id="IPR009057">
    <property type="entry name" value="Homeodomain-like_sf"/>
</dbReference>
<dbReference type="PANTHER" id="PTHR30055:SF220">
    <property type="entry name" value="TETR-FAMILY REGULATORY PROTEIN"/>
    <property type="match status" value="1"/>
</dbReference>
<evidence type="ECO:0000256" key="2">
    <source>
        <dbReference type="ARBA" id="ARBA00023125"/>
    </source>
</evidence>
<dbReference type="AlphaFoldDB" id="A0A4V3HYV7"/>
<dbReference type="InterPro" id="IPR050109">
    <property type="entry name" value="HTH-type_TetR-like_transc_reg"/>
</dbReference>
<dbReference type="Gene3D" id="1.10.357.10">
    <property type="entry name" value="Tetracycline Repressor, domain 2"/>
    <property type="match status" value="1"/>
</dbReference>
<dbReference type="EMBL" id="PECH01000001">
    <property type="protein sequence ID" value="TDZ87418.1"/>
    <property type="molecule type" value="Genomic_DNA"/>
</dbReference>
<dbReference type="Pfam" id="PF00440">
    <property type="entry name" value="TetR_N"/>
    <property type="match status" value="1"/>
</dbReference>
<dbReference type="Proteomes" id="UP000295117">
    <property type="component" value="Unassembled WGS sequence"/>
</dbReference>
<reference evidence="6 7" key="1">
    <citation type="journal article" date="2019" name="Sci. Rep.">
        <title>Extended insight into the Mycobacterium chelonae-abscessus complex through whole genome sequencing of Mycobacterium salmoniphilum outbreak and Mycobacterium salmoniphilum-like strains.</title>
        <authorList>
            <person name="Behra P.R.K."/>
            <person name="Das S."/>
            <person name="Pettersson B.M.F."/>
            <person name="Shirreff L."/>
            <person name="DuCote T."/>
            <person name="Jacobsson K.G."/>
            <person name="Ennis D.G."/>
            <person name="Kirsebom L.A."/>
        </authorList>
    </citation>
    <scope>NUCLEOTIDE SEQUENCE [LARGE SCALE GENOMIC DNA]</scope>
    <source>
        <strain evidence="6 7">DE 4585</strain>
    </source>
</reference>
<dbReference type="InterPro" id="IPR001647">
    <property type="entry name" value="HTH_TetR"/>
</dbReference>
<evidence type="ECO:0000259" key="5">
    <source>
        <dbReference type="PROSITE" id="PS50977"/>
    </source>
</evidence>
<dbReference type="PRINTS" id="PR00455">
    <property type="entry name" value="HTHTETR"/>
</dbReference>
<comment type="caution">
    <text evidence="6">The sequence shown here is derived from an EMBL/GenBank/DDBJ whole genome shotgun (WGS) entry which is preliminary data.</text>
</comment>
<keyword evidence="1" id="KW-0805">Transcription regulation</keyword>
<gene>
    <name evidence="6" type="ORF">DE4585_00412</name>
</gene>
<dbReference type="SUPFAM" id="SSF46689">
    <property type="entry name" value="Homeodomain-like"/>
    <property type="match status" value="1"/>
</dbReference>
<feature type="domain" description="HTH tetR-type" evidence="5">
    <location>
        <begin position="12"/>
        <end position="72"/>
    </location>
</feature>
<evidence type="ECO:0000256" key="1">
    <source>
        <dbReference type="ARBA" id="ARBA00023015"/>
    </source>
</evidence>
<evidence type="ECO:0000256" key="3">
    <source>
        <dbReference type="ARBA" id="ARBA00023163"/>
    </source>
</evidence>
<dbReference type="PANTHER" id="PTHR30055">
    <property type="entry name" value="HTH-TYPE TRANSCRIPTIONAL REGULATOR RUTR"/>
    <property type="match status" value="1"/>
</dbReference>
<dbReference type="InterPro" id="IPR025996">
    <property type="entry name" value="MT1864/Rv1816-like_C"/>
</dbReference>
<dbReference type="SUPFAM" id="SSF48498">
    <property type="entry name" value="Tetracyclin repressor-like, C-terminal domain"/>
    <property type="match status" value="1"/>
</dbReference>
<feature type="DNA-binding region" description="H-T-H motif" evidence="4">
    <location>
        <begin position="35"/>
        <end position="54"/>
    </location>
</feature>
<dbReference type="GO" id="GO:0003700">
    <property type="term" value="F:DNA-binding transcription factor activity"/>
    <property type="evidence" value="ECO:0007669"/>
    <property type="project" value="TreeGrafter"/>
</dbReference>
<proteinExistence type="predicted"/>
<evidence type="ECO:0000256" key="4">
    <source>
        <dbReference type="PROSITE-ProRule" id="PRU00335"/>
    </source>
</evidence>
<keyword evidence="3" id="KW-0804">Transcription</keyword>
<accession>A0A4V3HYV7</accession>
<dbReference type="InterPro" id="IPR036271">
    <property type="entry name" value="Tet_transcr_reg_TetR-rel_C_sf"/>
</dbReference>
<dbReference type="Pfam" id="PF13305">
    <property type="entry name" value="TetR_C_33"/>
    <property type="match status" value="1"/>
</dbReference>
<dbReference type="PROSITE" id="PS50977">
    <property type="entry name" value="HTH_TETR_2"/>
    <property type="match status" value="1"/>
</dbReference>
<dbReference type="GO" id="GO:0000976">
    <property type="term" value="F:transcription cis-regulatory region binding"/>
    <property type="evidence" value="ECO:0007669"/>
    <property type="project" value="TreeGrafter"/>
</dbReference>
<organism evidence="6 7">
    <name type="scientific">Mycobacteroides salmoniphilum</name>
    <dbReference type="NCBI Taxonomy" id="404941"/>
    <lineage>
        <taxon>Bacteria</taxon>
        <taxon>Bacillati</taxon>
        <taxon>Actinomycetota</taxon>
        <taxon>Actinomycetes</taxon>
        <taxon>Mycobacteriales</taxon>
        <taxon>Mycobacteriaceae</taxon>
        <taxon>Mycobacteroides</taxon>
    </lineage>
</organism>
<sequence>MGYAGSMSYHHGDLRAAILASAADMVARRGVGELSLRELAREAGVSHAAPAHHFGDRRGLFTALAADGFTKLAEALDRAHPDFHASALAYVDFALAHPGHYSVMFEPALLDSTDAEFAAARDRAGAALDAGIATLTPGQTSADKVTAARAAWSLVHGFVSLWSTGALADSRDDADPRTITSQIAYALFPPTD</sequence>
<evidence type="ECO:0000313" key="6">
    <source>
        <dbReference type="EMBL" id="TDZ87418.1"/>
    </source>
</evidence>
<name>A0A4V3HYV7_9MYCO</name>
<keyword evidence="2 4" id="KW-0238">DNA-binding</keyword>
<protein>
    <submittedName>
        <fullName evidence="6">Transcriptional regulator BetI</fullName>
    </submittedName>
</protein>
<evidence type="ECO:0000313" key="7">
    <source>
        <dbReference type="Proteomes" id="UP000295117"/>
    </source>
</evidence>